<dbReference type="SUPFAM" id="SSF52540">
    <property type="entry name" value="P-loop containing nucleoside triphosphate hydrolases"/>
    <property type="match status" value="2"/>
</dbReference>
<reference evidence="2 3" key="1">
    <citation type="submission" date="2022-08" db="EMBL/GenBank/DDBJ databases">
        <title>Proteogenomics of the novel Dehalobacterium formicoaceticum strain EZ94 highlights a key role of methyltransferases during anaerobic dichloromethane degradation.</title>
        <authorList>
            <person name="Wasmund K."/>
        </authorList>
    </citation>
    <scope>NUCLEOTIDE SEQUENCE [LARGE SCALE GENOMIC DNA]</scope>
    <source>
        <strain evidence="2 3">EZ94</strain>
    </source>
</reference>
<comment type="caution">
    <text evidence="2">The sequence shown here is derived from an EMBL/GenBank/DDBJ whole genome shotgun (WGS) entry which is preliminary data.</text>
</comment>
<evidence type="ECO:0000313" key="3">
    <source>
        <dbReference type="Proteomes" id="UP001524944"/>
    </source>
</evidence>
<dbReference type="EMBL" id="JANPWE010000005">
    <property type="protein sequence ID" value="MCR6546000.1"/>
    <property type="molecule type" value="Genomic_DNA"/>
</dbReference>
<protein>
    <submittedName>
        <fullName evidence="2">Phosphate--AMP phosphotransferase</fullName>
    </submittedName>
</protein>
<sequence length="491" mass="58590">MIKDFKFEDFNNPYQEFKRTELGEKLAKLQRRVKDLNIPVLIIVDGWESSGKGYVIKDLIRELDPRTSRVQLFEHPTDEEKARPFLWRFWKRTPKRGNIAIYDRSFYFKVMNDLKIKDEELERDIKDISSIEKQLFDDHMIIIKFFLHQKEKTMGERIEILLNDEHRSFFITERDLNQKNEYEKYLHHFDHILKMSSFSYSPWHIISSEDFKSASKYALGLAIDLIEEGIERCLGGGKNTVSHWRGDIPQGKIIGNIDLSLGVDEGTYEVELKKLQEEAQGIAYKFYTEQIPCIIVFEGMDAAGKGGAIQRLTRLMDPRGLEVIPISAPDETERNHHYLWRFYRNFPPRRRIAIFDRSWYGRVLVERIEGFASAEEWNRAYEEINQMEKHLHNFGTLMLKFLICIDKDEQLIRFQDRENEADKLYKITDEDWRNREKWDQYLTAFDEMLLKTNTNYAPWIIVEGNNKKYARLKVLKNFVEHGKRIINQKYN</sequence>
<feature type="domain" description="Polyphosphate kinase-2-related" evidence="1">
    <location>
        <begin position="18"/>
        <end position="214"/>
    </location>
</feature>
<evidence type="ECO:0000259" key="1">
    <source>
        <dbReference type="Pfam" id="PF03976"/>
    </source>
</evidence>
<dbReference type="InterPro" id="IPR027417">
    <property type="entry name" value="P-loop_NTPase"/>
</dbReference>
<keyword evidence="3" id="KW-1185">Reference proteome</keyword>
<dbReference type="Gene3D" id="3.40.50.300">
    <property type="entry name" value="P-loop containing nucleotide triphosphate hydrolases"/>
    <property type="match status" value="2"/>
</dbReference>
<organism evidence="2 3">
    <name type="scientific">Dehalobacterium formicoaceticum</name>
    <dbReference type="NCBI Taxonomy" id="51515"/>
    <lineage>
        <taxon>Bacteria</taxon>
        <taxon>Bacillati</taxon>
        <taxon>Bacillota</taxon>
        <taxon>Clostridia</taxon>
        <taxon>Eubacteriales</taxon>
        <taxon>Peptococcaceae</taxon>
        <taxon>Dehalobacterium</taxon>
    </lineage>
</organism>
<dbReference type="Pfam" id="PF03976">
    <property type="entry name" value="PPK2"/>
    <property type="match status" value="2"/>
</dbReference>
<gene>
    <name evidence="2" type="ORF">NVS47_10830</name>
</gene>
<dbReference type="Proteomes" id="UP001524944">
    <property type="component" value="Unassembled WGS sequence"/>
</dbReference>
<dbReference type="PANTHER" id="PTHR34383">
    <property type="entry name" value="POLYPHOSPHATE:AMP PHOSPHOTRANSFERASE-RELATED"/>
    <property type="match status" value="1"/>
</dbReference>
<accession>A0ABT1Y544</accession>
<dbReference type="PANTHER" id="PTHR34383:SF3">
    <property type="entry name" value="POLYPHOSPHATE:AMP PHOSPHOTRANSFERASE"/>
    <property type="match status" value="1"/>
</dbReference>
<name>A0ABT1Y544_9FIRM</name>
<proteinExistence type="predicted"/>
<evidence type="ECO:0000313" key="2">
    <source>
        <dbReference type="EMBL" id="MCR6546000.1"/>
    </source>
</evidence>
<feature type="domain" description="Polyphosphate kinase-2-related" evidence="1">
    <location>
        <begin position="264"/>
        <end position="481"/>
    </location>
</feature>
<dbReference type="InterPro" id="IPR022488">
    <property type="entry name" value="PPK2-related"/>
</dbReference>
<dbReference type="RefSeq" id="WP_257913422.1">
    <property type="nucleotide sequence ID" value="NZ_JANPWE010000005.1"/>
</dbReference>